<dbReference type="InterPro" id="IPR000843">
    <property type="entry name" value="HTH_LacI"/>
</dbReference>
<evidence type="ECO:0000256" key="3">
    <source>
        <dbReference type="ARBA" id="ARBA00023125"/>
    </source>
</evidence>
<dbReference type="PROSITE" id="PS50932">
    <property type="entry name" value="HTH_LACI_2"/>
    <property type="match status" value="1"/>
</dbReference>
<keyword evidence="1" id="KW-0678">Repressor</keyword>
<dbReference type="SUPFAM" id="SSF47413">
    <property type="entry name" value="lambda repressor-like DNA-binding domains"/>
    <property type="match status" value="1"/>
</dbReference>
<evidence type="ECO:0000256" key="1">
    <source>
        <dbReference type="ARBA" id="ARBA00022491"/>
    </source>
</evidence>
<dbReference type="InterPro" id="IPR046335">
    <property type="entry name" value="LacI/GalR-like_sensor"/>
</dbReference>
<dbReference type="InterPro" id="IPR028082">
    <property type="entry name" value="Peripla_BP_I"/>
</dbReference>
<dbReference type="CDD" id="cd06267">
    <property type="entry name" value="PBP1_LacI_sugar_binding-like"/>
    <property type="match status" value="1"/>
</dbReference>
<dbReference type="PROSITE" id="PS50943">
    <property type="entry name" value="HTH_CROC1"/>
    <property type="match status" value="1"/>
</dbReference>
<evidence type="ECO:0000259" key="6">
    <source>
        <dbReference type="PROSITE" id="PS50943"/>
    </source>
</evidence>
<dbReference type="RefSeq" id="WP_091837893.1">
    <property type="nucleotide sequence ID" value="NZ_FOAN01000006.1"/>
</dbReference>
<keyword evidence="8" id="KW-1185">Reference proteome</keyword>
<name>A0A1H7ULY2_9HYPH</name>
<protein>
    <submittedName>
        <fullName evidence="7">Transcriptional regulator, LacI family</fullName>
    </submittedName>
</protein>
<dbReference type="GO" id="GO:0003700">
    <property type="term" value="F:DNA-binding transcription factor activity"/>
    <property type="evidence" value="ECO:0007669"/>
    <property type="project" value="TreeGrafter"/>
</dbReference>
<dbReference type="PANTHER" id="PTHR30146:SF148">
    <property type="entry name" value="HTH-TYPE TRANSCRIPTIONAL REPRESSOR PURR-RELATED"/>
    <property type="match status" value="1"/>
</dbReference>
<evidence type="ECO:0000256" key="4">
    <source>
        <dbReference type="ARBA" id="ARBA00023163"/>
    </source>
</evidence>
<keyword evidence="3" id="KW-0238">DNA-binding</keyword>
<keyword evidence="2" id="KW-0805">Transcription regulation</keyword>
<dbReference type="GO" id="GO:0000976">
    <property type="term" value="F:transcription cis-regulatory region binding"/>
    <property type="evidence" value="ECO:0007669"/>
    <property type="project" value="TreeGrafter"/>
</dbReference>
<organism evidence="7 8">
    <name type="scientific">Bosea lupini</name>
    <dbReference type="NCBI Taxonomy" id="1036779"/>
    <lineage>
        <taxon>Bacteria</taxon>
        <taxon>Pseudomonadati</taxon>
        <taxon>Pseudomonadota</taxon>
        <taxon>Alphaproteobacteria</taxon>
        <taxon>Hyphomicrobiales</taxon>
        <taxon>Boseaceae</taxon>
        <taxon>Bosea</taxon>
    </lineage>
</organism>
<evidence type="ECO:0000256" key="2">
    <source>
        <dbReference type="ARBA" id="ARBA00023015"/>
    </source>
</evidence>
<reference evidence="8" key="1">
    <citation type="submission" date="2016-10" db="EMBL/GenBank/DDBJ databases">
        <authorList>
            <person name="Varghese N."/>
            <person name="Submissions S."/>
        </authorList>
    </citation>
    <scope>NUCLEOTIDE SEQUENCE [LARGE SCALE GENOMIC DNA]</scope>
    <source>
        <strain evidence="8">LMG 26383,CCUG 61248,R- 45681</strain>
    </source>
</reference>
<dbReference type="PANTHER" id="PTHR30146">
    <property type="entry name" value="LACI-RELATED TRANSCRIPTIONAL REPRESSOR"/>
    <property type="match status" value="1"/>
</dbReference>
<dbReference type="Pfam" id="PF00356">
    <property type="entry name" value="LacI"/>
    <property type="match status" value="1"/>
</dbReference>
<dbReference type="OrthoDB" id="7170131at2"/>
<dbReference type="Pfam" id="PF13377">
    <property type="entry name" value="Peripla_BP_3"/>
    <property type="match status" value="1"/>
</dbReference>
<dbReference type="Proteomes" id="UP000199664">
    <property type="component" value="Unassembled WGS sequence"/>
</dbReference>
<dbReference type="STRING" id="1036779.SAMN04515666_106334"/>
<dbReference type="EMBL" id="FOAN01000006">
    <property type="protein sequence ID" value="SEL98030.1"/>
    <property type="molecule type" value="Genomic_DNA"/>
</dbReference>
<dbReference type="InterPro" id="IPR001387">
    <property type="entry name" value="Cro/C1-type_HTH"/>
</dbReference>
<evidence type="ECO:0000313" key="7">
    <source>
        <dbReference type="EMBL" id="SEL98030.1"/>
    </source>
</evidence>
<dbReference type="AlphaFoldDB" id="A0A1H7ULY2"/>
<proteinExistence type="predicted"/>
<dbReference type="InterPro" id="IPR010982">
    <property type="entry name" value="Lambda_DNA-bd_dom_sf"/>
</dbReference>
<dbReference type="SUPFAM" id="SSF53822">
    <property type="entry name" value="Periplasmic binding protein-like I"/>
    <property type="match status" value="1"/>
</dbReference>
<feature type="domain" description="HTH cro/C1-type" evidence="6">
    <location>
        <begin position="4"/>
        <end position="58"/>
    </location>
</feature>
<dbReference type="Gene3D" id="1.10.260.40">
    <property type="entry name" value="lambda repressor-like DNA-binding domains"/>
    <property type="match status" value="1"/>
</dbReference>
<sequence>MKTRAARAHHGSVSLTTVAEDTGVSISTVSRIVNGESGRASPETVARVEEAIARLGYRPNPVGRALRQRASRVVAMLSPNLDNPAMAAIAVSTEAALRAAGYVMILCDTHDRAELQDDYLQAMREQFVAGYVMVSAVRSRGLEETLRRGDPMVFVARHNPLGGGAYVGIDNRAAGADAADFMLARGIERPAVLMAAQNVSSTQERASGFIDRLVAHGIPDNAIRRASGPGLSHIEIGYAAAKALVQQGGWPEGALCVSDMIAYGAYRLAIESNVQIPQRCMLVGVDGNALNHWIAPWLTSIRIPYESFGGHVVAQLESLWSGEPTSEVRIPHEPPMVGLAQKATA</sequence>
<keyword evidence="4" id="KW-0804">Transcription</keyword>
<dbReference type="Gene3D" id="3.40.50.2300">
    <property type="match status" value="2"/>
</dbReference>
<feature type="domain" description="HTH lacI-type" evidence="5">
    <location>
        <begin position="13"/>
        <end position="68"/>
    </location>
</feature>
<evidence type="ECO:0000313" key="8">
    <source>
        <dbReference type="Proteomes" id="UP000199664"/>
    </source>
</evidence>
<evidence type="ECO:0000259" key="5">
    <source>
        <dbReference type="PROSITE" id="PS50932"/>
    </source>
</evidence>
<dbReference type="CDD" id="cd01392">
    <property type="entry name" value="HTH_LacI"/>
    <property type="match status" value="1"/>
</dbReference>
<accession>A0A1H7ULY2</accession>
<gene>
    <name evidence="7" type="ORF">SAMN04515666_106334</name>
</gene>
<dbReference type="SMART" id="SM00354">
    <property type="entry name" value="HTH_LACI"/>
    <property type="match status" value="1"/>
</dbReference>